<keyword evidence="1" id="KW-1133">Transmembrane helix</keyword>
<evidence type="ECO:0000313" key="3">
    <source>
        <dbReference type="Proteomes" id="UP000283841"/>
    </source>
</evidence>
<sequence length="145" mass="17120">MSSILYRLVSGQTGLESLFFSFFLFFFFSFFWTRISSHVSSLIVRTGCIHISFPAYLCNLYNLHHFLVPSFPASGPSVEFQSLIDRNFRWRNQTRQDKTEMTEQNRESTQRHQQQKVTLVSSLISALSRASSYHQYQYQNQNQRL</sequence>
<keyword evidence="1" id="KW-0472">Membrane</keyword>
<proteinExistence type="predicted"/>
<feature type="transmembrane region" description="Helical" evidence="1">
    <location>
        <begin position="17"/>
        <end position="35"/>
    </location>
</feature>
<protein>
    <submittedName>
        <fullName evidence="2">Uncharacterized protein</fullName>
    </submittedName>
</protein>
<dbReference type="VEuPathDB" id="FungiDB:C8Q69DRAFT_89580"/>
<keyword evidence="1" id="KW-0812">Transmembrane</keyword>
<comment type="caution">
    <text evidence="2">The sequence shown here is derived from an EMBL/GenBank/DDBJ whole genome shotgun (WGS) entry which is preliminary data.</text>
</comment>
<dbReference type="AlphaFoldDB" id="A0A443HLQ2"/>
<reference evidence="2 3" key="1">
    <citation type="journal article" date="2018" name="Front. Microbiol.">
        <title>Genomic and genetic insights into a cosmopolitan fungus, Paecilomyces variotii (Eurotiales).</title>
        <authorList>
            <person name="Urquhart A.S."/>
            <person name="Mondo S.J."/>
            <person name="Makela M.R."/>
            <person name="Hane J.K."/>
            <person name="Wiebenga A."/>
            <person name="He G."/>
            <person name="Mihaltcheva S."/>
            <person name="Pangilinan J."/>
            <person name="Lipzen A."/>
            <person name="Barry K."/>
            <person name="de Vries R.P."/>
            <person name="Grigoriev I.V."/>
            <person name="Idnurm A."/>
        </authorList>
    </citation>
    <scope>NUCLEOTIDE SEQUENCE [LARGE SCALE GENOMIC DNA]</scope>
    <source>
        <strain evidence="2 3">CBS 101075</strain>
    </source>
</reference>
<name>A0A443HLQ2_BYSSP</name>
<dbReference type="RefSeq" id="XP_028482380.1">
    <property type="nucleotide sequence ID" value="XM_028634145.1"/>
</dbReference>
<gene>
    <name evidence="2" type="ORF">C8Q69DRAFT_89580</name>
</gene>
<evidence type="ECO:0000313" key="2">
    <source>
        <dbReference type="EMBL" id="RWQ92735.1"/>
    </source>
</evidence>
<evidence type="ECO:0000256" key="1">
    <source>
        <dbReference type="SAM" id="Phobius"/>
    </source>
</evidence>
<organism evidence="2 3">
    <name type="scientific">Byssochlamys spectabilis</name>
    <name type="common">Paecilomyces variotii</name>
    <dbReference type="NCBI Taxonomy" id="264951"/>
    <lineage>
        <taxon>Eukaryota</taxon>
        <taxon>Fungi</taxon>
        <taxon>Dikarya</taxon>
        <taxon>Ascomycota</taxon>
        <taxon>Pezizomycotina</taxon>
        <taxon>Eurotiomycetes</taxon>
        <taxon>Eurotiomycetidae</taxon>
        <taxon>Eurotiales</taxon>
        <taxon>Thermoascaceae</taxon>
        <taxon>Paecilomyces</taxon>
    </lineage>
</organism>
<dbReference type="Proteomes" id="UP000283841">
    <property type="component" value="Unassembled WGS sequence"/>
</dbReference>
<accession>A0A443HLQ2</accession>
<dbReference type="GeneID" id="39603422"/>
<keyword evidence="3" id="KW-1185">Reference proteome</keyword>
<dbReference type="EMBL" id="RCNU01000012">
    <property type="protein sequence ID" value="RWQ92735.1"/>
    <property type="molecule type" value="Genomic_DNA"/>
</dbReference>